<gene>
    <name evidence="11" type="ORF">NOSIN_22490</name>
</gene>
<keyword evidence="12" id="KW-1185">Reference proteome</keyword>
<evidence type="ECO:0000256" key="1">
    <source>
        <dbReference type="ARBA" id="ARBA00000085"/>
    </source>
</evidence>
<dbReference type="Gene3D" id="3.30.565.10">
    <property type="entry name" value="Histidine kinase-like ATPase, C-terminal domain"/>
    <property type="match status" value="1"/>
</dbReference>
<accession>A0A1V3C790</accession>
<keyword evidence="3" id="KW-0597">Phosphoprotein</keyword>
<keyword evidence="5" id="KW-0547">Nucleotide-binding</keyword>
<dbReference type="Gene3D" id="1.20.5.1930">
    <property type="match status" value="1"/>
</dbReference>
<dbReference type="OrthoDB" id="3526306at2"/>
<dbReference type="GO" id="GO:0046983">
    <property type="term" value="F:protein dimerization activity"/>
    <property type="evidence" value="ECO:0007669"/>
    <property type="project" value="InterPro"/>
</dbReference>
<evidence type="ECO:0000256" key="2">
    <source>
        <dbReference type="ARBA" id="ARBA00012438"/>
    </source>
</evidence>
<evidence type="ECO:0000256" key="4">
    <source>
        <dbReference type="ARBA" id="ARBA00022679"/>
    </source>
</evidence>
<dbReference type="InterPro" id="IPR011712">
    <property type="entry name" value="Sig_transdc_His_kin_sub3_dim/P"/>
</dbReference>
<dbReference type="InterPro" id="IPR003594">
    <property type="entry name" value="HATPase_dom"/>
</dbReference>
<dbReference type="SMART" id="SM00387">
    <property type="entry name" value="HATPase_c"/>
    <property type="match status" value="1"/>
</dbReference>
<dbReference type="EC" id="2.7.13.3" evidence="2"/>
<dbReference type="InterPro" id="IPR050482">
    <property type="entry name" value="Sensor_HK_TwoCompSys"/>
</dbReference>
<organism evidence="11 12">
    <name type="scientific">Nocardiopsis sinuspersici</name>
    <dbReference type="NCBI Taxonomy" id="501010"/>
    <lineage>
        <taxon>Bacteria</taxon>
        <taxon>Bacillati</taxon>
        <taxon>Actinomycetota</taxon>
        <taxon>Actinomycetes</taxon>
        <taxon>Streptosporangiales</taxon>
        <taxon>Nocardiopsidaceae</taxon>
        <taxon>Nocardiopsis</taxon>
    </lineage>
</organism>
<keyword evidence="7" id="KW-0067">ATP-binding</keyword>
<feature type="domain" description="Histidine kinase/HSP90-like ATPase" evidence="10">
    <location>
        <begin position="334"/>
        <end position="424"/>
    </location>
</feature>
<dbReference type="SUPFAM" id="SSF55874">
    <property type="entry name" value="ATPase domain of HSP90 chaperone/DNA topoisomerase II/histidine kinase"/>
    <property type="match status" value="1"/>
</dbReference>
<evidence type="ECO:0000313" key="12">
    <source>
        <dbReference type="Proteomes" id="UP000189004"/>
    </source>
</evidence>
<dbReference type="RefSeq" id="WP_077692689.1">
    <property type="nucleotide sequence ID" value="NZ_MCOK01000001.1"/>
</dbReference>
<keyword evidence="6 11" id="KW-0418">Kinase</keyword>
<keyword evidence="8" id="KW-0902">Two-component regulatory system</keyword>
<dbReference type="Pfam" id="PF07730">
    <property type="entry name" value="HisKA_3"/>
    <property type="match status" value="1"/>
</dbReference>
<feature type="transmembrane region" description="Helical" evidence="9">
    <location>
        <begin position="116"/>
        <end position="140"/>
    </location>
</feature>
<dbReference type="AlphaFoldDB" id="A0A1V3C790"/>
<dbReference type="STRING" id="501010.NOSIN_22490"/>
<dbReference type="InterPro" id="IPR036890">
    <property type="entry name" value="HATPase_C_sf"/>
</dbReference>
<feature type="transmembrane region" description="Helical" evidence="9">
    <location>
        <begin position="36"/>
        <end position="69"/>
    </location>
</feature>
<reference evidence="12" key="1">
    <citation type="submission" date="2016-08" db="EMBL/GenBank/DDBJ databases">
        <authorList>
            <person name="Tokovenko B."/>
            <person name="Kalinowski J."/>
        </authorList>
    </citation>
    <scope>NUCLEOTIDE SEQUENCE [LARGE SCALE GENOMIC DNA]</scope>
    <source>
        <strain evidence="12">UTMC102</strain>
    </source>
</reference>
<dbReference type="PANTHER" id="PTHR24421:SF10">
    <property type="entry name" value="NITRATE_NITRITE SENSOR PROTEIN NARQ"/>
    <property type="match status" value="1"/>
</dbReference>
<evidence type="ECO:0000256" key="5">
    <source>
        <dbReference type="ARBA" id="ARBA00022741"/>
    </source>
</evidence>
<feature type="transmembrane region" description="Helical" evidence="9">
    <location>
        <begin position="169"/>
        <end position="189"/>
    </location>
</feature>
<evidence type="ECO:0000256" key="7">
    <source>
        <dbReference type="ARBA" id="ARBA00022840"/>
    </source>
</evidence>
<dbReference type="EMBL" id="MCOK01000001">
    <property type="protein sequence ID" value="OOC56250.1"/>
    <property type="molecule type" value="Genomic_DNA"/>
</dbReference>
<keyword evidence="9" id="KW-0812">Transmembrane</keyword>
<dbReference type="GO" id="GO:0000155">
    <property type="term" value="F:phosphorelay sensor kinase activity"/>
    <property type="evidence" value="ECO:0007669"/>
    <property type="project" value="InterPro"/>
</dbReference>
<comment type="catalytic activity">
    <reaction evidence="1">
        <text>ATP + protein L-histidine = ADP + protein N-phospho-L-histidine.</text>
        <dbReference type="EC" id="2.7.13.3"/>
    </reaction>
</comment>
<keyword evidence="4" id="KW-0808">Transferase</keyword>
<evidence type="ECO:0000259" key="10">
    <source>
        <dbReference type="SMART" id="SM00387"/>
    </source>
</evidence>
<name>A0A1V3C790_9ACTN</name>
<dbReference type="InterPro" id="IPR025828">
    <property type="entry name" value="Put_sensor_dom"/>
</dbReference>
<dbReference type="GO" id="GO:0005524">
    <property type="term" value="F:ATP binding"/>
    <property type="evidence" value="ECO:0007669"/>
    <property type="project" value="UniProtKB-KW"/>
</dbReference>
<evidence type="ECO:0000256" key="8">
    <source>
        <dbReference type="ARBA" id="ARBA00023012"/>
    </source>
</evidence>
<evidence type="ECO:0000256" key="3">
    <source>
        <dbReference type="ARBA" id="ARBA00022553"/>
    </source>
</evidence>
<evidence type="ECO:0000256" key="6">
    <source>
        <dbReference type="ARBA" id="ARBA00022777"/>
    </source>
</evidence>
<dbReference type="PANTHER" id="PTHR24421">
    <property type="entry name" value="NITRATE/NITRITE SENSOR PROTEIN NARX-RELATED"/>
    <property type="match status" value="1"/>
</dbReference>
<sequence length="424" mass="44957">MPPTDNDTRPLRELVVSGLNNVFLSLERLAGGLVTALMALFALTLLGAVLLASLLGVGLLFLPAALRLLRAVANRERHRLSRWGAPIPSPVATRGPTTLADASRALVHDVQVRRDLVWLVCHSTLGLLSGLLGVLLPVIAVRDTTFPLWWWLLPPDAAGASIGVPVHDWYTALAVGLLGVAWGAIMFGLEPILAWLQSWPGHRLLGPHSRIVLNERITELTVTRAAALQSHTAELRRIERSLHDGAQSRLVAVIIQLGSARRTLGTNPERADAALERAQATAEGALAELRGLVRDILPPALENHDLEGALSALATGCSVPCTVEAEGLGSLASSIEATAYFAVAESVTNVTRHSGAGYARVRVGREGDTLHIHIHDDGRGGAAENAGTGLVGIRRRIEAHDGTLTVDSPEGGPTDIRVELPCGS</sequence>
<evidence type="ECO:0000256" key="9">
    <source>
        <dbReference type="SAM" id="Phobius"/>
    </source>
</evidence>
<comment type="caution">
    <text evidence="11">The sequence shown here is derived from an EMBL/GenBank/DDBJ whole genome shotgun (WGS) entry which is preliminary data.</text>
</comment>
<evidence type="ECO:0000313" key="11">
    <source>
        <dbReference type="EMBL" id="OOC56250.1"/>
    </source>
</evidence>
<dbReference type="Pfam" id="PF02518">
    <property type="entry name" value="HATPase_c"/>
    <property type="match status" value="1"/>
</dbReference>
<dbReference type="GO" id="GO:0016020">
    <property type="term" value="C:membrane"/>
    <property type="evidence" value="ECO:0007669"/>
    <property type="project" value="InterPro"/>
</dbReference>
<keyword evidence="9" id="KW-1133">Transmembrane helix</keyword>
<keyword evidence="9" id="KW-0472">Membrane</keyword>
<dbReference type="Pfam" id="PF13796">
    <property type="entry name" value="Sensor"/>
    <property type="match status" value="1"/>
</dbReference>
<dbReference type="Proteomes" id="UP000189004">
    <property type="component" value="Unassembled WGS sequence"/>
</dbReference>
<protein>
    <recommendedName>
        <fullName evidence="2">histidine kinase</fullName>
        <ecNumber evidence="2">2.7.13.3</ecNumber>
    </recommendedName>
</protein>
<proteinExistence type="predicted"/>
<dbReference type="CDD" id="cd16917">
    <property type="entry name" value="HATPase_UhpB-NarQ-NarX-like"/>
    <property type="match status" value="1"/>
</dbReference>